<name>A0A4R7UCB7_9BACT</name>
<dbReference type="RefSeq" id="WP_134110941.1">
    <property type="nucleotide sequence ID" value="NZ_SOCN01000002.1"/>
</dbReference>
<protein>
    <submittedName>
        <fullName evidence="1">Uncharacterized protein</fullName>
    </submittedName>
</protein>
<dbReference type="InterPro" id="IPR027417">
    <property type="entry name" value="P-loop_NTPase"/>
</dbReference>
<dbReference type="EMBL" id="SOCN01000002">
    <property type="protein sequence ID" value="TDV23528.1"/>
    <property type="molecule type" value="Genomic_DNA"/>
</dbReference>
<dbReference type="Proteomes" id="UP000295757">
    <property type="component" value="Unassembled WGS sequence"/>
</dbReference>
<comment type="caution">
    <text evidence="1">The sequence shown here is derived from an EMBL/GenBank/DDBJ whole genome shotgun (WGS) entry which is preliminary data.</text>
</comment>
<keyword evidence="2" id="KW-1185">Reference proteome</keyword>
<evidence type="ECO:0000313" key="1">
    <source>
        <dbReference type="EMBL" id="TDV23528.1"/>
    </source>
</evidence>
<dbReference type="Gene3D" id="3.40.50.300">
    <property type="entry name" value="P-loop containing nucleotide triphosphate hydrolases"/>
    <property type="match status" value="1"/>
</dbReference>
<gene>
    <name evidence="1" type="ORF">BCF59_0518</name>
</gene>
<proteinExistence type="predicted"/>
<reference evidence="1 2" key="1">
    <citation type="submission" date="2019-03" db="EMBL/GenBank/DDBJ databases">
        <title>Genomic Encyclopedia of Archaeal and Bacterial Type Strains, Phase II (KMG-II): from individual species to whole genera.</title>
        <authorList>
            <person name="Goeker M."/>
        </authorList>
    </citation>
    <scope>NUCLEOTIDE SEQUENCE [LARGE SCALE GENOMIC DNA]</scope>
    <source>
        <strain evidence="1 2">ATCC 35214</strain>
    </source>
</reference>
<dbReference type="AlphaFoldDB" id="A0A4R7UCB7"/>
<sequence>MKKIRIKTVSARNFKGLSVFNFSDNGTNLQTYNTGANASGKTTSLDIIPFLLNNKKNLTGNLSSPQYFKNMRASLMLQIDKTNYEITTHESLTEFCINKIGRKPQEIKEQMQTLMNVGDADFEAMFVPVTFLNAGPTVLKNYFIRKYLRNAENLKKIWLIFRDRMLTKQDINIINSDELDALLSVFYNLLKVSEPSKVNNIDTAEIRKIFRANLKRESEHEQRTRIKINTLKDLLNDKDPNINELMQQYTSEITQFLKDIAIWNTSLWMLDIFEALVVEQLNELIKTQHFYFDFSFIPTQKTDELLIRYKGVEFKSLNKAERVLVGVELAKFLQTQSNIMGFILIDDAEHLDNYSKQRLQELAQGFQVLITTVSNSDATH</sequence>
<organism evidence="1 2">
    <name type="scientific">Mycoplasmopsis mustelae</name>
    <dbReference type="NCBI Taxonomy" id="171289"/>
    <lineage>
        <taxon>Bacteria</taxon>
        <taxon>Bacillati</taxon>
        <taxon>Mycoplasmatota</taxon>
        <taxon>Mycoplasmoidales</taxon>
        <taxon>Metamycoplasmataceae</taxon>
        <taxon>Mycoplasmopsis</taxon>
    </lineage>
</organism>
<evidence type="ECO:0000313" key="2">
    <source>
        <dbReference type="Proteomes" id="UP000295757"/>
    </source>
</evidence>
<accession>A0A4R7UCB7</accession>